<comment type="cofactor">
    <cofactor evidence="13">
        <name>Mg(2+)</name>
        <dbReference type="ChEBI" id="CHEBI:18420"/>
    </cofactor>
    <text evidence="13">Binds 1 Mg(2+) ion per subunit. Can also utilize other divalent metal cations, such as Ca(2+), Mn(2+) and Co(2+).</text>
</comment>
<evidence type="ECO:0000256" key="8">
    <source>
        <dbReference type="ARBA" id="ARBA00023052"/>
    </source>
</evidence>
<feature type="binding site" evidence="12">
    <location>
        <position position="200"/>
    </location>
    <ligand>
        <name>thiamine diphosphate</name>
        <dbReference type="ChEBI" id="CHEBI:58937"/>
    </ligand>
</feature>
<dbReference type="GO" id="GO:0006098">
    <property type="term" value="P:pentose-phosphate shunt"/>
    <property type="evidence" value="ECO:0007669"/>
    <property type="project" value="TreeGrafter"/>
</dbReference>
<evidence type="ECO:0000256" key="5">
    <source>
        <dbReference type="ARBA" id="ARBA00022679"/>
    </source>
</evidence>
<evidence type="ECO:0000256" key="10">
    <source>
        <dbReference type="PIRSR" id="PIRSR605478-1"/>
    </source>
</evidence>
<gene>
    <name evidence="18" type="ORF">Ctob_012804</name>
</gene>
<feature type="binding site" evidence="11">
    <location>
        <position position="69"/>
    </location>
    <ligand>
        <name>substrate</name>
    </ligand>
</feature>
<dbReference type="Pfam" id="PF02779">
    <property type="entry name" value="Transket_pyr"/>
    <property type="match status" value="1"/>
</dbReference>
<feature type="binding site" evidence="11">
    <location>
        <position position="502"/>
    </location>
    <ligand>
        <name>substrate</name>
    </ligand>
</feature>
<dbReference type="GO" id="GO:0046872">
    <property type="term" value="F:metal ion binding"/>
    <property type="evidence" value="ECO:0007669"/>
    <property type="project" value="UniProtKB-KW"/>
</dbReference>
<organism evidence="18 19">
    <name type="scientific">Chrysochromulina tobinii</name>
    <dbReference type="NCBI Taxonomy" id="1460289"/>
    <lineage>
        <taxon>Eukaryota</taxon>
        <taxon>Haptista</taxon>
        <taxon>Haptophyta</taxon>
        <taxon>Prymnesiophyceae</taxon>
        <taxon>Prymnesiales</taxon>
        <taxon>Chrysochromulinaceae</taxon>
        <taxon>Chrysochromulina</taxon>
    </lineage>
</organism>
<dbReference type="OrthoDB" id="10267175at2759"/>
<dbReference type="Pfam" id="PF22613">
    <property type="entry name" value="Transketolase_C_1"/>
    <property type="match status" value="1"/>
</dbReference>
<keyword evidence="8 12" id="KW-0786">Thiamine pyrophosphate</keyword>
<dbReference type="InterPro" id="IPR029061">
    <property type="entry name" value="THDP-binding"/>
</dbReference>
<dbReference type="CDD" id="cd02012">
    <property type="entry name" value="TPP_TK"/>
    <property type="match status" value="1"/>
</dbReference>
<dbReference type="Proteomes" id="UP000037460">
    <property type="component" value="Unassembled WGS sequence"/>
</dbReference>
<feature type="chain" id="PRO_5005602539" description="Transketolase" evidence="16">
    <location>
        <begin position="18"/>
        <end position="697"/>
    </location>
</feature>
<dbReference type="CDD" id="cd07033">
    <property type="entry name" value="TPP_PYR_DXS_TK_like"/>
    <property type="match status" value="1"/>
</dbReference>
<evidence type="ECO:0000256" key="6">
    <source>
        <dbReference type="ARBA" id="ARBA00022723"/>
    </source>
</evidence>
<feature type="active site" description="Proton donor" evidence="10">
    <location>
        <position position="451"/>
    </location>
</feature>
<evidence type="ECO:0000256" key="3">
    <source>
        <dbReference type="ARBA" id="ARBA00011738"/>
    </source>
</evidence>
<dbReference type="InterPro" id="IPR049557">
    <property type="entry name" value="Transketolase_CS"/>
</dbReference>
<feature type="binding site" evidence="11">
    <location>
        <position position="514"/>
    </location>
    <ligand>
        <name>substrate</name>
    </ligand>
</feature>
<dbReference type="GO" id="GO:0004802">
    <property type="term" value="F:transketolase activity"/>
    <property type="evidence" value="ECO:0007669"/>
    <property type="project" value="UniProtKB-EC"/>
</dbReference>
<feature type="binding site" evidence="12">
    <location>
        <position position="478"/>
    </location>
    <ligand>
        <name>thiamine diphosphate</name>
        <dbReference type="ChEBI" id="CHEBI:58937"/>
    </ligand>
</feature>
<evidence type="ECO:0000256" key="13">
    <source>
        <dbReference type="PIRSR" id="PIRSR605478-4"/>
    </source>
</evidence>
<dbReference type="PROSITE" id="PS00802">
    <property type="entry name" value="TRANSKETOLASE_2"/>
    <property type="match status" value="1"/>
</dbReference>
<evidence type="ECO:0000256" key="16">
    <source>
        <dbReference type="SAM" id="SignalP"/>
    </source>
</evidence>
<evidence type="ECO:0000256" key="2">
    <source>
        <dbReference type="ARBA" id="ARBA00007131"/>
    </source>
</evidence>
<feature type="binding site" evidence="13">
    <location>
        <position position="231"/>
    </location>
    <ligand>
        <name>Mg(2+)</name>
        <dbReference type="ChEBI" id="CHEBI:18420"/>
    </ligand>
</feature>
<dbReference type="InterPro" id="IPR005478">
    <property type="entry name" value="Transketolase_bac-like"/>
</dbReference>
<evidence type="ECO:0000256" key="9">
    <source>
        <dbReference type="ARBA" id="ARBA00049473"/>
    </source>
</evidence>
<comment type="similarity">
    <text evidence="2 15">Belongs to the transketolase family.</text>
</comment>
<evidence type="ECO:0000256" key="15">
    <source>
        <dbReference type="RuleBase" id="RU004996"/>
    </source>
</evidence>
<keyword evidence="19" id="KW-1185">Reference proteome</keyword>
<evidence type="ECO:0000256" key="1">
    <source>
        <dbReference type="ARBA" id="ARBA00001941"/>
    </source>
</evidence>
<feature type="binding site" evidence="12">
    <location>
        <position position="109"/>
    </location>
    <ligand>
        <name>thiamine diphosphate</name>
        <dbReference type="ChEBI" id="CHEBI:58937"/>
    </ligand>
</feature>
<feature type="binding site" evidence="11">
    <location>
        <position position="424"/>
    </location>
    <ligand>
        <name>substrate</name>
    </ligand>
</feature>
<dbReference type="InterPro" id="IPR055152">
    <property type="entry name" value="Transketolase-like_C_2"/>
</dbReference>
<dbReference type="SUPFAM" id="SSF52922">
    <property type="entry name" value="TK C-terminal domain-like"/>
    <property type="match status" value="1"/>
</dbReference>
<sequence length="697" mass="74756">MLYKTCVAVAFLAGADAFQVGSLASRVNAPKVSMAMAEAVVASPVALAKAADEARGLAIDSISKAHSGHMGLPLGCADIGAVLFGQEMVYNPADPKWLNRDRFVLSAGHGSMFLYSWLHIAGYEALTKEEVSNFRALGSITPGHPENFMTPGVECTTGPLGQGIGNGVGMACAAKMMAAKLNTAKHTIIDHHVVVLCGDGCLQEGVANEAVAFAGHEKLDNLILMYDSNGVTLDKMAEHTQSEDVQMRFEAQGWEVLTVDGHDMDAITKAYRYAKDSDNGKPTLIVCKTIIGKGIDEIAGTCAAHGEAGVKYQDSAREALGLPKEKWYVSPETYSFFANHKKELVGKYDKWMATYNAWKGENAALAQSLEDAIAGKVPDLDKLIPTYKEAGKGIATRNAGAEVLQPIAQSMPFYVSGSADLHGSNKNYMKGVGDFSKSNYAGRNFYYGIREHGMGAIMNGMAFYGGGLRVSGSTFLVFSNYMMGSVRVAALSGLPVKYIWTHDSIGVGEDGPTHQPVEVIAGLRAMPNLDVMRPADAEETAAAYIHSIITQDRPTAMILSRQDLPVLAGEPAMKREGTWKGGYVLVKETAPLTHIILATGSEVMLAVEAAKKLGPSVRVVSMPCVEVFERQSEAYKNEVLPNREITVACEAGYTGAWYKFAKKVLGVDTFGISAPAKFIFEEKGITVENLMNVAKSL</sequence>
<feature type="binding site" evidence="13">
    <location>
        <position position="199"/>
    </location>
    <ligand>
        <name>Mg(2+)</name>
        <dbReference type="ChEBI" id="CHEBI:18420"/>
    </ligand>
</feature>
<feature type="site" description="Important for catalytic activity" evidence="14">
    <location>
        <position position="69"/>
    </location>
</feature>
<dbReference type="AlphaFoldDB" id="A0A0M0K8H0"/>
<feature type="site" description="Important for catalytic activity" evidence="14">
    <location>
        <position position="305"/>
    </location>
</feature>
<dbReference type="InterPro" id="IPR009014">
    <property type="entry name" value="Transketo_C/PFOR_II"/>
</dbReference>
<dbReference type="InterPro" id="IPR033247">
    <property type="entry name" value="Transketolase_fam"/>
</dbReference>
<evidence type="ECO:0000313" key="18">
    <source>
        <dbReference type="EMBL" id="KOO35151.1"/>
    </source>
</evidence>
<evidence type="ECO:0000256" key="7">
    <source>
        <dbReference type="ARBA" id="ARBA00022842"/>
    </source>
</evidence>
<comment type="cofactor">
    <cofactor evidence="15">
        <name>Mg(2+)</name>
        <dbReference type="ChEBI" id="CHEBI:18420"/>
    </cofactor>
    <cofactor evidence="15">
        <name>Ca(2+)</name>
        <dbReference type="ChEBI" id="CHEBI:29108"/>
    </cofactor>
    <cofactor evidence="15">
        <name>Mn(2+)</name>
        <dbReference type="ChEBI" id="CHEBI:29035"/>
    </cofactor>
    <cofactor evidence="15">
        <name>Co(2+)</name>
        <dbReference type="ChEBI" id="CHEBI:48828"/>
    </cofactor>
    <text evidence="15">Binds 1 Mg(2+) ion per subunit. Can also utilize other divalent metal cations, such as Ca(2+), Mn(2+) and Co(2+).</text>
</comment>
<comment type="catalytic activity">
    <reaction evidence="9 15">
        <text>D-sedoheptulose 7-phosphate + D-glyceraldehyde 3-phosphate = aldehydo-D-ribose 5-phosphate + D-xylulose 5-phosphate</text>
        <dbReference type="Rhea" id="RHEA:10508"/>
        <dbReference type="ChEBI" id="CHEBI:57483"/>
        <dbReference type="ChEBI" id="CHEBI:57737"/>
        <dbReference type="ChEBI" id="CHEBI:58273"/>
        <dbReference type="ChEBI" id="CHEBI:59776"/>
        <dbReference type="EC" id="2.2.1.1"/>
    </reaction>
</comment>
<dbReference type="FunFam" id="3.40.50.970:FF:000004">
    <property type="entry name" value="Transketolase"/>
    <property type="match status" value="1"/>
</dbReference>
<evidence type="ECO:0000259" key="17">
    <source>
        <dbReference type="SMART" id="SM00861"/>
    </source>
</evidence>
<keyword evidence="15" id="KW-0106">Calcium</keyword>
<dbReference type="SUPFAM" id="SSF52518">
    <property type="entry name" value="Thiamin diphosphate-binding fold (THDP-binding)"/>
    <property type="match status" value="2"/>
</dbReference>
<dbReference type="NCBIfam" id="TIGR00232">
    <property type="entry name" value="tktlase_bact"/>
    <property type="match status" value="1"/>
</dbReference>
<reference evidence="19" key="1">
    <citation type="journal article" date="2015" name="PLoS Genet.">
        <title>Genome Sequence and Transcriptome Analyses of Chrysochromulina tobin: Metabolic Tools for Enhanced Algal Fitness in the Prominent Order Prymnesiales (Haptophyceae).</title>
        <authorList>
            <person name="Hovde B.T."/>
            <person name="Deodato C.R."/>
            <person name="Hunsperger H.M."/>
            <person name="Ryken S.A."/>
            <person name="Yost W."/>
            <person name="Jha R.K."/>
            <person name="Patterson J."/>
            <person name="Monnat R.J. Jr."/>
            <person name="Barlow S.B."/>
            <person name="Starkenburg S.R."/>
            <person name="Cattolico R.A."/>
        </authorList>
    </citation>
    <scope>NUCLEOTIDE SEQUENCE</scope>
    <source>
        <strain evidence="19">CCMP291</strain>
    </source>
</reference>
<dbReference type="Pfam" id="PF00456">
    <property type="entry name" value="Transketolase_N"/>
    <property type="match status" value="1"/>
</dbReference>
<proteinExistence type="inferred from homology"/>
<feature type="binding site" evidence="11">
    <location>
        <position position="397"/>
    </location>
    <ligand>
        <name>substrate</name>
    </ligand>
</feature>
<feature type="binding site" evidence="12">
    <location>
        <position position="229"/>
    </location>
    <ligand>
        <name>thiamine diphosphate</name>
        <dbReference type="ChEBI" id="CHEBI:58937"/>
    </ligand>
</feature>
<evidence type="ECO:0000256" key="11">
    <source>
        <dbReference type="PIRSR" id="PIRSR605478-2"/>
    </source>
</evidence>
<evidence type="ECO:0000256" key="12">
    <source>
        <dbReference type="PIRSR" id="PIRSR605478-3"/>
    </source>
</evidence>
<dbReference type="SMART" id="SM00861">
    <property type="entry name" value="Transket_pyr"/>
    <property type="match status" value="1"/>
</dbReference>
<keyword evidence="16" id="KW-0732">Signal</keyword>
<feature type="binding site" evidence="11">
    <location>
        <position position="305"/>
    </location>
    <ligand>
        <name>substrate</name>
    </ligand>
</feature>
<dbReference type="FunFam" id="3.40.50.970:FF:000003">
    <property type="entry name" value="Transketolase"/>
    <property type="match status" value="1"/>
</dbReference>
<feature type="binding site" evidence="13">
    <location>
        <position position="229"/>
    </location>
    <ligand>
        <name>Mg(2+)</name>
        <dbReference type="ChEBI" id="CHEBI:18420"/>
    </ligand>
</feature>
<feature type="binding site" evidence="12">
    <location>
        <begin position="158"/>
        <end position="160"/>
    </location>
    <ligand>
        <name>thiamine diphosphate</name>
        <dbReference type="ChEBI" id="CHEBI:58937"/>
    </ligand>
</feature>
<feature type="binding site" evidence="11">
    <location>
        <position position="561"/>
    </location>
    <ligand>
        <name>substrate</name>
    </ligand>
</feature>
<evidence type="ECO:0000256" key="4">
    <source>
        <dbReference type="ARBA" id="ARBA00013152"/>
    </source>
</evidence>
<feature type="binding site" evidence="11">
    <location>
        <position position="510"/>
    </location>
    <ligand>
        <name>substrate</name>
    </ligand>
</feature>
<feature type="signal peptide" evidence="16">
    <location>
        <begin position="1"/>
        <end position="17"/>
    </location>
</feature>
<protein>
    <recommendedName>
        <fullName evidence="4 15">Transketolase</fullName>
        <ecNumber evidence="4 15">2.2.1.1</ecNumber>
    </recommendedName>
</protein>
<accession>A0A0M0K8H0</accession>
<dbReference type="PANTHER" id="PTHR43522:SF10">
    <property type="entry name" value="TRANSKETOLASE"/>
    <property type="match status" value="1"/>
</dbReference>
<keyword evidence="7 13" id="KW-0460">Magnesium</keyword>
<comment type="function">
    <text evidence="15">Catalyzes the transfer of a two-carbon ketol group from a ketose donor to an aldose acceptor, via a covalent intermediate with the cofactor thiamine pyrophosphate.</text>
</comment>
<evidence type="ECO:0000256" key="14">
    <source>
        <dbReference type="PIRSR" id="PIRSR605478-5"/>
    </source>
</evidence>
<comment type="subunit">
    <text evidence="3 15">Homodimer.</text>
</comment>
<keyword evidence="5 15" id="KW-0808">Transferase</keyword>
<feature type="domain" description="Transketolase-like pyrimidine-binding" evidence="17">
    <location>
        <begin position="394"/>
        <end position="566"/>
    </location>
</feature>
<dbReference type="InterPro" id="IPR020826">
    <property type="entry name" value="Transketolase_BS"/>
</dbReference>
<dbReference type="PROSITE" id="PS00801">
    <property type="entry name" value="TRANSKETOLASE_1"/>
    <property type="match status" value="1"/>
</dbReference>
<evidence type="ECO:0000313" key="19">
    <source>
        <dbReference type="Proteomes" id="UP000037460"/>
    </source>
</evidence>
<dbReference type="EC" id="2.2.1.1" evidence="4 15"/>
<comment type="cofactor">
    <cofactor evidence="12">
        <name>thiamine diphosphate</name>
        <dbReference type="ChEBI" id="CHEBI:58937"/>
    </cofactor>
    <text evidence="12">Binds 1 thiamine pyrophosphate per subunit. During the reaction, the substrate forms a covalent intermediate with the cofactor.</text>
</comment>
<dbReference type="EMBL" id="JWZX01000965">
    <property type="protein sequence ID" value="KOO35151.1"/>
    <property type="molecule type" value="Genomic_DNA"/>
</dbReference>
<dbReference type="InterPro" id="IPR005474">
    <property type="entry name" value="Transketolase_N"/>
</dbReference>
<name>A0A0M0K8H0_9EUKA</name>
<dbReference type="PANTHER" id="PTHR43522">
    <property type="entry name" value="TRANSKETOLASE"/>
    <property type="match status" value="1"/>
</dbReference>
<comment type="cofactor">
    <cofactor evidence="1">
        <name>Co(2+)</name>
        <dbReference type="ChEBI" id="CHEBI:48828"/>
    </cofactor>
</comment>
<dbReference type="GO" id="GO:0005829">
    <property type="term" value="C:cytosol"/>
    <property type="evidence" value="ECO:0007669"/>
    <property type="project" value="TreeGrafter"/>
</dbReference>
<feature type="binding site" evidence="12">
    <location>
        <position position="305"/>
    </location>
    <ligand>
        <name>thiamine diphosphate</name>
        <dbReference type="ChEBI" id="CHEBI:58937"/>
    </ligand>
</feature>
<comment type="caution">
    <text evidence="18">The sequence shown here is derived from an EMBL/GenBank/DDBJ whole genome shotgun (WGS) entry which is preliminary data.</text>
</comment>
<dbReference type="InterPro" id="IPR005475">
    <property type="entry name" value="Transketolase-like_Pyr-bd"/>
</dbReference>
<dbReference type="Gene3D" id="3.40.50.970">
    <property type="match status" value="2"/>
</dbReference>
<dbReference type="Gene3D" id="3.40.50.920">
    <property type="match status" value="1"/>
</dbReference>
<keyword evidence="6 13" id="KW-0479">Metal-binding</keyword>